<name>A0A9X2BVK4_9PROT</name>
<proteinExistence type="predicted"/>
<dbReference type="RefSeq" id="WP_248668903.1">
    <property type="nucleotide sequence ID" value="NZ_JALPRX010000095.1"/>
</dbReference>
<evidence type="ECO:0000313" key="4">
    <source>
        <dbReference type="Proteomes" id="UP001139516"/>
    </source>
</evidence>
<evidence type="ECO:0008006" key="5">
    <source>
        <dbReference type="Google" id="ProtNLM"/>
    </source>
</evidence>
<protein>
    <recommendedName>
        <fullName evidence="5">Secreted protein</fullName>
    </recommendedName>
</protein>
<dbReference type="Proteomes" id="UP001139516">
    <property type="component" value="Unassembled WGS sequence"/>
</dbReference>
<reference evidence="3" key="1">
    <citation type="submission" date="2022-04" db="EMBL/GenBank/DDBJ databases">
        <title>Roseomonas acroporae sp. nov., isolated from coral Acropora digitifera.</title>
        <authorList>
            <person name="Sun H."/>
        </authorList>
    </citation>
    <scope>NUCLEOTIDE SEQUENCE</scope>
    <source>
        <strain evidence="3">NAR14</strain>
    </source>
</reference>
<feature type="compositionally biased region" description="Low complexity" evidence="1">
    <location>
        <begin position="37"/>
        <end position="55"/>
    </location>
</feature>
<dbReference type="AlphaFoldDB" id="A0A9X2BVK4"/>
<gene>
    <name evidence="3" type="ORF">M0638_20685</name>
</gene>
<feature type="chain" id="PRO_5040842405" description="Secreted protein" evidence="2">
    <location>
        <begin position="27"/>
        <end position="258"/>
    </location>
</feature>
<keyword evidence="2" id="KW-0732">Signal</keyword>
<feature type="region of interest" description="Disordered" evidence="1">
    <location>
        <begin position="37"/>
        <end position="61"/>
    </location>
</feature>
<dbReference type="EMBL" id="JALPRX010000095">
    <property type="protein sequence ID" value="MCK8786792.1"/>
    <property type="molecule type" value="Genomic_DNA"/>
</dbReference>
<organism evidence="3 4">
    <name type="scientific">Roseomonas acroporae</name>
    <dbReference type="NCBI Taxonomy" id="2937791"/>
    <lineage>
        <taxon>Bacteria</taxon>
        <taxon>Pseudomonadati</taxon>
        <taxon>Pseudomonadota</taxon>
        <taxon>Alphaproteobacteria</taxon>
        <taxon>Acetobacterales</taxon>
        <taxon>Roseomonadaceae</taxon>
        <taxon>Roseomonas</taxon>
    </lineage>
</organism>
<evidence type="ECO:0000256" key="2">
    <source>
        <dbReference type="SAM" id="SignalP"/>
    </source>
</evidence>
<accession>A0A9X2BVK4</accession>
<evidence type="ECO:0000256" key="1">
    <source>
        <dbReference type="SAM" id="MobiDB-lite"/>
    </source>
</evidence>
<sequence>MGRCARIGAGLLAGWLVLAADAPVRAQQPCCQQQPAYQGQQPWQAPTPYGQPAPGYQGGAPGAAPNLAGAWSGARPVGGGVAQGTEYYGPDGNLLAVARLPNGVFIRLTARYTVSPAGPGVWRIDTRLTSVMPQRICHRAPGMADNCQPFQVPPASSSLVRFVAPDTLAVQDLATGTTATESRDPNPVMLQQQVPPLLIVNEAPPAPMQGGMPGPAPVVPYRPMARGAQCDDLQQRRLCAINNGHFIQSNGCMVCVTD</sequence>
<feature type="signal peptide" evidence="2">
    <location>
        <begin position="1"/>
        <end position="26"/>
    </location>
</feature>
<comment type="caution">
    <text evidence="3">The sequence shown here is derived from an EMBL/GenBank/DDBJ whole genome shotgun (WGS) entry which is preliminary data.</text>
</comment>
<evidence type="ECO:0000313" key="3">
    <source>
        <dbReference type="EMBL" id="MCK8786792.1"/>
    </source>
</evidence>
<keyword evidence="4" id="KW-1185">Reference proteome</keyword>